<keyword evidence="3" id="KW-1185">Reference proteome</keyword>
<accession>A0A6A5WBF2</accession>
<dbReference type="AlphaFoldDB" id="A0A6A5WBF2"/>
<evidence type="ECO:0000313" key="2">
    <source>
        <dbReference type="EMBL" id="KAF1994936.1"/>
    </source>
</evidence>
<reference evidence="2" key="1">
    <citation type="journal article" date="2020" name="Stud. Mycol.">
        <title>101 Dothideomycetes genomes: a test case for predicting lifestyles and emergence of pathogens.</title>
        <authorList>
            <person name="Haridas S."/>
            <person name="Albert R."/>
            <person name="Binder M."/>
            <person name="Bloem J."/>
            <person name="Labutti K."/>
            <person name="Salamov A."/>
            <person name="Andreopoulos B."/>
            <person name="Baker S."/>
            <person name="Barry K."/>
            <person name="Bills G."/>
            <person name="Bluhm B."/>
            <person name="Cannon C."/>
            <person name="Castanera R."/>
            <person name="Culley D."/>
            <person name="Daum C."/>
            <person name="Ezra D."/>
            <person name="Gonzalez J."/>
            <person name="Henrissat B."/>
            <person name="Kuo A."/>
            <person name="Liang C."/>
            <person name="Lipzen A."/>
            <person name="Lutzoni F."/>
            <person name="Magnuson J."/>
            <person name="Mondo S."/>
            <person name="Nolan M."/>
            <person name="Ohm R."/>
            <person name="Pangilinan J."/>
            <person name="Park H.-J."/>
            <person name="Ramirez L."/>
            <person name="Alfaro M."/>
            <person name="Sun H."/>
            <person name="Tritt A."/>
            <person name="Yoshinaga Y."/>
            <person name="Zwiers L.-H."/>
            <person name="Turgeon B."/>
            <person name="Goodwin S."/>
            <person name="Spatafora J."/>
            <person name="Crous P."/>
            <person name="Grigoriev I."/>
        </authorList>
    </citation>
    <scope>NUCLEOTIDE SEQUENCE</scope>
    <source>
        <strain evidence="2">CBS 123094</strain>
    </source>
</reference>
<protein>
    <submittedName>
        <fullName evidence="2">Uncharacterized protein</fullName>
    </submittedName>
</protein>
<feature type="compositionally biased region" description="Polar residues" evidence="1">
    <location>
        <begin position="309"/>
        <end position="318"/>
    </location>
</feature>
<dbReference type="Proteomes" id="UP000799779">
    <property type="component" value="Unassembled WGS sequence"/>
</dbReference>
<sequence length="339" mass="38148">MNPRNSVLGIQNALLHHKDMSRITNIFLPKCMQSQSYWNVVSHGPQCIALAISGLTIDGHRAGYLGILNKASASKALSLFIINFGIMAMWIQYDARGALHALAYTLTVVDEYMNEVRLNSTLSDWVPTFEYIRLRIANCLAAVRGDYKAIFHPVDVEVDELFLEFDLRMRTHLGSNWALCSISSVGLREACVSLQAALGVHVKPPWWTNTGPDQEARQRFFADPKNPMWERLNSEKSDELPGVYERLESCGREIYRIARHTQGAAESLENAKKQLQPNMPKPSFEPKPTFHASAPEHRPQHGAYLGTLGKSTQEQTTIDPLYSSLSRRRYAQDQGSFSA</sequence>
<name>A0A6A5WBF2_9PLEO</name>
<evidence type="ECO:0000313" key="3">
    <source>
        <dbReference type="Proteomes" id="UP000799779"/>
    </source>
</evidence>
<dbReference type="EMBL" id="ML977649">
    <property type="protein sequence ID" value="KAF1994936.1"/>
    <property type="molecule type" value="Genomic_DNA"/>
</dbReference>
<organism evidence="2 3">
    <name type="scientific">Amniculicola lignicola CBS 123094</name>
    <dbReference type="NCBI Taxonomy" id="1392246"/>
    <lineage>
        <taxon>Eukaryota</taxon>
        <taxon>Fungi</taxon>
        <taxon>Dikarya</taxon>
        <taxon>Ascomycota</taxon>
        <taxon>Pezizomycotina</taxon>
        <taxon>Dothideomycetes</taxon>
        <taxon>Pleosporomycetidae</taxon>
        <taxon>Pleosporales</taxon>
        <taxon>Amniculicolaceae</taxon>
        <taxon>Amniculicola</taxon>
    </lineage>
</organism>
<feature type="region of interest" description="Disordered" evidence="1">
    <location>
        <begin position="275"/>
        <end position="339"/>
    </location>
</feature>
<gene>
    <name evidence="2" type="ORF">P154DRAFT_361849</name>
</gene>
<proteinExistence type="predicted"/>
<evidence type="ECO:0000256" key="1">
    <source>
        <dbReference type="SAM" id="MobiDB-lite"/>
    </source>
</evidence>